<accession>X0VCZ6</accession>
<name>X0VCZ6_9ZZZZ</name>
<reference evidence="1" key="1">
    <citation type="journal article" date="2014" name="Front. Microbiol.">
        <title>High frequency of phylogenetically diverse reductive dehalogenase-homologous genes in deep subseafloor sedimentary metagenomes.</title>
        <authorList>
            <person name="Kawai M."/>
            <person name="Futagami T."/>
            <person name="Toyoda A."/>
            <person name="Takaki Y."/>
            <person name="Nishi S."/>
            <person name="Hori S."/>
            <person name="Arai W."/>
            <person name="Tsubouchi T."/>
            <person name="Morono Y."/>
            <person name="Uchiyama I."/>
            <person name="Ito T."/>
            <person name="Fujiyama A."/>
            <person name="Inagaki F."/>
            <person name="Takami H."/>
        </authorList>
    </citation>
    <scope>NUCLEOTIDE SEQUENCE</scope>
    <source>
        <strain evidence="1">Expedition CK06-06</strain>
    </source>
</reference>
<comment type="caution">
    <text evidence="1">The sequence shown here is derived from an EMBL/GenBank/DDBJ whole genome shotgun (WGS) entry which is preliminary data.</text>
</comment>
<dbReference type="EMBL" id="BARS01016182">
    <property type="protein sequence ID" value="GAF98435.1"/>
    <property type="molecule type" value="Genomic_DNA"/>
</dbReference>
<organism evidence="1">
    <name type="scientific">marine sediment metagenome</name>
    <dbReference type="NCBI Taxonomy" id="412755"/>
    <lineage>
        <taxon>unclassified sequences</taxon>
        <taxon>metagenomes</taxon>
        <taxon>ecological metagenomes</taxon>
    </lineage>
</organism>
<protein>
    <submittedName>
        <fullName evidence="1">Uncharacterized protein</fullName>
    </submittedName>
</protein>
<dbReference type="AlphaFoldDB" id="X0VCZ6"/>
<gene>
    <name evidence="1" type="ORF">S01H1_26678</name>
</gene>
<proteinExistence type="predicted"/>
<sequence>MKAIKETSKTGRWSGRKYFEGSVYQSKLTTDGIVCIHVSTGNDQEIVRLTMTIKELAKILTAKMIEKACGVES</sequence>
<evidence type="ECO:0000313" key="1">
    <source>
        <dbReference type="EMBL" id="GAF98435.1"/>
    </source>
</evidence>